<keyword evidence="4" id="KW-1185">Reference proteome</keyword>
<name>A0ABU9H654_9GAMM</name>
<dbReference type="SUPFAM" id="SSF51430">
    <property type="entry name" value="NAD(P)-linked oxidoreductase"/>
    <property type="match status" value="1"/>
</dbReference>
<accession>A0ABU9H654</accession>
<dbReference type="PANTHER" id="PTHR43364:SF4">
    <property type="entry name" value="NAD(P)-LINKED OXIDOREDUCTASE SUPERFAMILY PROTEIN"/>
    <property type="match status" value="1"/>
</dbReference>
<dbReference type="RefSeq" id="WP_341604127.1">
    <property type="nucleotide sequence ID" value="NZ_JBAKAW010000123.1"/>
</dbReference>
<dbReference type="InterPro" id="IPR050523">
    <property type="entry name" value="AKR_Detox_Biosynth"/>
</dbReference>
<dbReference type="Proteomes" id="UP001371391">
    <property type="component" value="Unassembled WGS sequence"/>
</dbReference>
<evidence type="ECO:0000259" key="2">
    <source>
        <dbReference type="Pfam" id="PF00248"/>
    </source>
</evidence>
<dbReference type="EMBL" id="JBAKAW010000123">
    <property type="protein sequence ID" value="MEL0657360.1"/>
    <property type="molecule type" value="Genomic_DNA"/>
</dbReference>
<feature type="non-terminal residue" evidence="3">
    <location>
        <position position="1"/>
    </location>
</feature>
<comment type="caution">
    <text evidence="3">The sequence shown here is derived from an EMBL/GenBank/DDBJ whole genome shotgun (WGS) entry which is preliminary data.</text>
</comment>
<gene>
    <name evidence="3" type="ORF">V6257_20375</name>
</gene>
<sequence>GVNFIDTAEMYAVPPSRETYGKTEEIIGNWLSRNKQKRSDVVLATKKAGNGLSWVRDGGNITRQSVIEAVDNSLKRL</sequence>
<dbReference type="InterPro" id="IPR023210">
    <property type="entry name" value="NADP_OxRdtase_dom"/>
</dbReference>
<protein>
    <submittedName>
        <fullName evidence="3">Aldo/keto reductase</fullName>
    </submittedName>
</protein>
<dbReference type="Pfam" id="PF00248">
    <property type="entry name" value="Aldo_ket_red"/>
    <property type="match status" value="1"/>
</dbReference>
<evidence type="ECO:0000313" key="4">
    <source>
        <dbReference type="Proteomes" id="UP001371391"/>
    </source>
</evidence>
<evidence type="ECO:0000256" key="1">
    <source>
        <dbReference type="ARBA" id="ARBA00023002"/>
    </source>
</evidence>
<feature type="domain" description="NADP-dependent oxidoreductase" evidence="2">
    <location>
        <begin position="1"/>
        <end position="77"/>
    </location>
</feature>
<feature type="non-terminal residue" evidence="3">
    <location>
        <position position="77"/>
    </location>
</feature>
<evidence type="ECO:0000313" key="3">
    <source>
        <dbReference type="EMBL" id="MEL0657360.1"/>
    </source>
</evidence>
<organism evidence="3 4">
    <name type="scientific">Pseudoalteromonas issachenkonii</name>
    <dbReference type="NCBI Taxonomy" id="152297"/>
    <lineage>
        <taxon>Bacteria</taxon>
        <taxon>Pseudomonadati</taxon>
        <taxon>Pseudomonadota</taxon>
        <taxon>Gammaproteobacteria</taxon>
        <taxon>Alteromonadales</taxon>
        <taxon>Pseudoalteromonadaceae</taxon>
        <taxon>Pseudoalteromonas</taxon>
    </lineage>
</organism>
<dbReference type="InterPro" id="IPR036812">
    <property type="entry name" value="NAD(P)_OxRdtase_dom_sf"/>
</dbReference>
<dbReference type="Gene3D" id="3.20.20.100">
    <property type="entry name" value="NADP-dependent oxidoreductase domain"/>
    <property type="match status" value="1"/>
</dbReference>
<keyword evidence="1" id="KW-0560">Oxidoreductase</keyword>
<reference evidence="3 4" key="1">
    <citation type="submission" date="2024-02" db="EMBL/GenBank/DDBJ databases">
        <title>Bacteria isolated from the canopy kelp, Nereocystis luetkeana.</title>
        <authorList>
            <person name="Pfister C.A."/>
            <person name="Younker I.T."/>
            <person name="Light S.H."/>
        </authorList>
    </citation>
    <scope>NUCLEOTIDE SEQUENCE [LARGE SCALE GENOMIC DNA]</scope>
    <source>
        <strain evidence="3 4">TI.1.03</strain>
    </source>
</reference>
<proteinExistence type="predicted"/>
<dbReference type="PANTHER" id="PTHR43364">
    <property type="entry name" value="NADH-SPECIFIC METHYLGLYOXAL REDUCTASE-RELATED"/>
    <property type="match status" value="1"/>
</dbReference>